<dbReference type="AlphaFoldDB" id="E3BHK0"/>
<dbReference type="OrthoDB" id="9885210at2"/>
<name>E3BHK0_9VIBR</name>
<feature type="signal peptide" evidence="1">
    <location>
        <begin position="1"/>
        <end position="20"/>
    </location>
</feature>
<keyword evidence="1" id="KW-0732">Signal</keyword>
<dbReference type="Proteomes" id="UP000002943">
    <property type="component" value="Unassembled WGS sequence"/>
</dbReference>
<sequence length="154" mass="17849">MKLKILMVISLIMLSYSASSREVEARIYCGNSEGTDWDWLHTDEFNPSSENIVTVRGDFKFFQTMTYDNYETPHYIYKGALVLENPSDYYLYQSACQTYGFHNSVNGDSWHNWNVHAEISDYSRGWMGIATRDPDIMLSPGYYSSYRGNPEPTN</sequence>
<comment type="caution">
    <text evidence="2">The sequence shown here is derived from an EMBL/GenBank/DDBJ whole genome shotgun (WGS) entry which is preliminary data.</text>
</comment>
<gene>
    <name evidence="2" type="ORF">VIBC2010_17879</name>
</gene>
<protein>
    <submittedName>
        <fullName evidence="2">Uncharacterized protein</fullName>
    </submittedName>
</protein>
<dbReference type="RefSeq" id="WP_009600470.1">
    <property type="nucleotide sequence ID" value="NZ_AEIU01000059.1"/>
</dbReference>
<organism evidence="2 3">
    <name type="scientific">Vibrio caribbeanicus ATCC BAA-2122</name>
    <dbReference type="NCBI Taxonomy" id="796620"/>
    <lineage>
        <taxon>Bacteria</taxon>
        <taxon>Pseudomonadati</taxon>
        <taxon>Pseudomonadota</taxon>
        <taxon>Gammaproteobacteria</taxon>
        <taxon>Vibrionales</taxon>
        <taxon>Vibrionaceae</taxon>
        <taxon>Vibrio</taxon>
    </lineage>
</organism>
<accession>E3BHK0</accession>
<reference evidence="2 3" key="1">
    <citation type="journal article" date="2012" name="Int. J. Syst. Evol. Microbiol.">
        <title>Vibrio caribbeanicus sp. nov., isolated from the marine sponge Scleritoderma cyanea.</title>
        <authorList>
            <person name="Hoffmann M."/>
            <person name="Monday S.R."/>
            <person name="Allard M.W."/>
            <person name="Strain E.A."/>
            <person name="Whittaker P."/>
            <person name="Naum M."/>
            <person name="McCarthy P.J."/>
            <person name="Lopez J.V."/>
            <person name="Fischer M."/>
            <person name="Brown E.W."/>
        </authorList>
    </citation>
    <scope>NUCLEOTIDE SEQUENCE [LARGE SCALE GENOMIC DNA]</scope>
    <source>
        <strain evidence="2 3">ATCC BAA-2122</strain>
    </source>
</reference>
<evidence type="ECO:0000256" key="1">
    <source>
        <dbReference type="SAM" id="SignalP"/>
    </source>
</evidence>
<proteinExistence type="predicted"/>
<evidence type="ECO:0000313" key="3">
    <source>
        <dbReference type="Proteomes" id="UP000002943"/>
    </source>
</evidence>
<keyword evidence="3" id="KW-1185">Reference proteome</keyword>
<feature type="chain" id="PRO_5003166982" evidence="1">
    <location>
        <begin position="21"/>
        <end position="154"/>
    </location>
</feature>
<evidence type="ECO:0000313" key="2">
    <source>
        <dbReference type="EMBL" id="EFP97289.1"/>
    </source>
</evidence>
<dbReference type="EMBL" id="AEIU01000059">
    <property type="protein sequence ID" value="EFP97289.1"/>
    <property type="molecule type" value="Genomic_DNA"/>
</dbReference>